<evidence type="ECO:0000256" key="6">
    <source>
        <dbReference type="ARBA" id="ARBA00023053"/>
    </source>
</evidence>
<feature type="transmembrane region" description="Helical" evidence="10">
    <location>
        <begin position="343"/>
        <end position="362"/>
    </location>
</feature>
<dbReference type="PROSITE" id="PS50271">
    <property type="entry name" value="ZF_UBP"/>
    <property type="match status" value="1"/>
</dbReference>
<comment type="similarity">
    <text evidence="10">Belongs to the monovalent cation:proton antiporter 1 (CPA1) transporter (TC 2.A.36) family.</text>
</comment>
<feature type="transmembrane region" description="Helical" evidence="10">
    <location>
        <begin position="181"/>
        <end position="202"/>
    </location>
</feature>
<dbReference type="InterPro" id="IPR001607">
    <property type="entry name" value="Znf_UBP"/>
</dbReference>
<dbReference type="Pfam" id="PF02148">
    <property type="entry name" value="zf-UBP"/>
    <property type="match status" value="1"/>
</dbReference>
<keyword evidence="7 10" id="KW-0406">Ion transport</keyword>
<dbReference type="InterPro" id="IPR006153">
    <property type="entry name" value="Cation/H_exchanger_TM"/>
</dbReference>
<dbReference type="GO" id="GO:0051453">
    <property type="term" value="P:regulation of intracellular pH"/>
    <property type="evidence" value="ECO:0007669"/>
    <property type="project" value="TreeGrafter"/>
</dbReference>
<dbReference type="InterPro" id="IPR018422">
    <property type="entry name" value="Cation/H_exchanger_CPA1"/>
</dbReference>
<dbReference type="PANTHER" id="PTHR10110">
    <property type="entry name" value="SODIUM/HYDROGEN EXCHANGER"/>
    <property type="match status" value="1"/>
</dbReference>
<dbReference type="PANTHER" id="PTHR10110:SF86">
    <property type="entry name" value="SODIUM_HYDROGEN EXCHANGER 7"/>
    <property type="match status" value="1"/>
</dbReference>
<dbReference type="SUPFAM" id="SSF57850">
    <property type="entry name" value="RING/U-box"/>
    <property type="match status" value="1"/>
</dbReference>
<dbReference type="GO" id="GO:0008270">
    <property type="term" value="F:zinc ion binding"/>
    <property type="evidence" value="ECO:0007669"/>
    <property type="project" value="InterPro"/>
</dbReference>
<dbReference type="InterPro" id="IPR013083">
    <property type="entry name" value="Znf_RING/FYVE/PHD"/>
</dbReference>
<evidence type="ECO:0000256" key="5">
    <source>
        <dbReference type="ARBA" id="ARBA00022989"/>
    </source>
</evidence>
<dbReference type="GO" id="GO:0005886">
    <property type="term" value="C:plasma membrane"/>
    <property type="evidence" value="ECO:0007669"/>
    <property type="project" value="UniProtKB-SubCell"/>
</dbReference>
<evidence type="ECO:0000313" key="13">
    <source>
        <dbReference type="Proteomes" id="UP000188145"/>
    </source>
</evidence>
<name>A0A1Q2CPJ3_9ACTN</name>
<dbReference type="GO" id="GO:0098719">
    <property type="term" value="P:sodium ion import across plasma membrane"/>
    <property type="evidence" value="ECO:0007669"/>
    <property type="project" value="TreeGrafter"/>
</dbReference>
<dbReference type="STRING" id="1332264.BW730_11560"/>
<evidence type="ECO:0000256" key="4">
    <source>
        <dbReference type="ARBA" id="ARBA00022692"/>
    </source>
</evidence>
<keyword evidence="5 10" id="KW-1133">Transmembrane helix</keyword>
<protein>
    <submittedName>
        <fullName evidence="12">Na+/H+ antiporter</fullName>
    </submittedName>
</protein>
<dbReference type="GO" id="GO:0015386">
    <property type="term" value="F:potassium:proton antiporter activity"/>
    <property type="evidence" value="ECO:0007669"/>
    <property type="project" value="TreeGrafter"/>
</dbReference>
<organism evidence="12 13">
    <name type="scientific">Tessaracoccus aquimaris</name>
    <dbReference type="NCBI Taxonomy" id="1332264"/>
    <lineage>
        <taxon>Bacteria</taxon>
        <taxon>Bacillati</taxon>
        <taxon>Actinomycetota</taxon>
        <taxon>Actinomycetes</taxon>
        <taxon>Propionibacteriales</taxon>
        <taxon>Propionibacteriaceae</taxon>
        <taxon>Tessaracoccus</taxon>
    </lineage>
</organism>
<keyword evidence="2 10" id="KW-0813">Transport</keyword>
<keyword evidence="8 10" id="KW-0472">Membrane</keyword>
<keyword evidence="9 10" id="KW-0739">Sodium transport</keyword>
<evidence type="ECO:0000256" key="8">
    <source>
        <dbReference type="ARBA" id="ARBA00023136"/>
    </source>
</evidence>
<evidence type="ECO:0000256" key="9">
    <source>
        <dbReference type="ARBA" id="ARBA00023201"/>
    </source>
</evidence>
<feature type="transmembrane region" description="Helical" evidence="10">
    <location>
        <begin position="233"/>
        <end position="251"/>
    </location>
</feature>
<evidence type="ECO:0000313" key="12">
    <source>
        <dbReference type="EMBL" id="AQP48026.1"/>
    </source>
</evidence>
<feature type="transmembrane region" description="Helical" evidence="10">
    <location>
        <begin position="374"/>
        <end position="394"/>
    </location>
</feature>
<dbReference type="Gene3D" id="3.30.40.10">
    <property type="entry name" value="Zinc/RING finger domain, C3HC4 (zinc finger)"/>
    <property type="match status" value="1"/>
</dbReference>
<gene>
    <name evidence="12" type="ORF">BW730_11560</name>
</gene>
<keyword evidence="10" id="KW-0050">Antiport</keyword>
<evidence type="ECO:0000256" key="2">
    <source>
        <dbReference type="ARBA" id="ARBA00022448"/>
    </source>
</evidence>
<evidence type="ECO:0000256" key="1">
    <source>
        <dbReference type="ARBA" id="ARBA00004651"/>
    </source>
</evidence>
<feature type="transmembrane region" description="Helical" evidence="10">
    <location>
        <begin position="301"/>
        <end position="322"/>
    </location>
</feature>
<feature type="domain" description="UBP-type" evidence="11">
    <location>
        <begin position="533"/>
        <end position="616"/>
    </location>
</feature>
<evidence type="ECO:0000259" key="11">
    <source>
        <dbReference type="PROSITE" id="PS50271"/>
    </source>
</evidence>
<feature type="transmembrane region" description="Helical" evidence="10">
    <location>
        <begin position="26"/>
        <end position="44"/>
    </location>
</feature>
<dbReference type="Proteomes" id="UP000188145">
    <property type="component" value="Chromosome"/>
</dbReference>
<dbReference type="EMBL" id="CP019606">
    <property type="protein sequence ID" value="AQP48026.1"/>
    <property type="molecule type" value="Genomic_DNA"/>
</dbReference>
<feature type="transmembrane region" description="Helical" evidence="10">
    <location>
        <begin position="209"/>
        <end position="227"/>
    </location>
</feature>
<dbReference type="GO" id="GO:0015385">
    <property type="term" value="F:sodium:proton antiporter activity"/>
    <property type="evidence" value="ECO:0007669"/>
    <property type="project" value="InterPro"/>
</dbReference>
<feature type="transmembrane region" description="Helical" evidence="10">
    <location>
        <begin position="111"/>
        <end position="134"/>
    </location>
</feature>
<comment type="subcellular location">
    <subcellularLocation>
        <location evidence="1 10">Cell membrane</location>
        <topology evidence="1 10">Multi-pass membrane protein</topology>
    </subcellularLocation>
</comment>
<dbReference type="NCBIfam" id="TIGR00831">
    <property type="entry name" value="a_cpa1"/>
    <property type="match status" value="1"/>
</dbReference>
<evidence type="ECO:0000256" key="3">
    <source>
        <dbReference type="ARBA" id="ARBA00022475"/>
    </source>
</evidence>
<evidence type="ECO:0000256" key="10">
    <source>
        <dbReference type="RuleBase" id="RU366002"/>
    </source>
</evidence>
<accession>A0A1Q2CPJ3</accession>
<evidence type="ECO:0000256" key="7">
    <source>
        <dbReference type="ARBA" id="ARBA00023065"/>
    </source>
</evidence>
<feature type="transmembrane region" description="Helical" evidence="10">
    <location>
        <begin position="263"/>
        <end position="281"/>
    </location>
</feature>
<dbReference type="OrthoDB" id="57886at2"/>
<dbReference type="KEGG" id="tes:BW730_11560"/>
<dbReference type="Gene3D" id="6.10.140.1330">
    <property type="match status" value="1"/>
</dbReference>
<proteinExistence type="inferred from homology"/>
<keyword evidence="3 10" id="KW-1003">Cell membrane</keyword>
<reference evidence="13" key="1">
    <citation type="submission" date="2017-02" db="EMBL/GenBank/DDBJ databases">
        <title>Tessaracoccus aquaemaris sp. nov., isolated from the intestine of a Korean rockfish, Sebastes schlegelii, in a marine aquaculture pond.</title>
        <authorList>
            <person name="Tak E.J."/>
            <person name="Bae J.-W."/>
        </authorList>
    </citation>
    <scope>NUCLEOTIDE SEQUENCE [LARGE SCALE GENOMIC DNA]</scope>
    <source>
        <strain evidence="13">NSG39</strain>
    </source>
</reference>
<keyword evidence="13" id="KW-1185">Reference proteome</keyword>
<keyword evidence="6 10" id="KW-0915">Sodium</keyword>
<feature type="transmembrane region" description="Helical" evidence="10">
    <location>
        <begin position="83"/>
        <end position="105"/>
    </location>
</feature>
<dbReference type="InterPro" id="IPR004705">
    <property type="entry name" value="Cation/H_exchanger_CPA1_bac"/>
</dbReference>
<dbReference type="AlphaFoldDB" id="A0A1Q2CPJ3"/>
<dbReference type="Pfam" id="PF00999">
    <property type="entry name" value="Na_H_Exchanger"/>
    <property type="match status" value="1"/>
</dbReference>
<keyword evidence="4 10" id="KW-0812">Transmembrane</keyword>
<feature type="transmembrane region" description="Helical" evidence="10">
    <location>
        <begin position="155"/>
        <end position="175"/>
    </location>
</feature>
<sequence>METVFLLVAIAITVIAGTALSERLRIAAPMLLIAVGIVASYLPFIPEIHLEPEVVLLGLLPPLLYSTAIQTSLLDVRANVGNVLQLSVVLVVVTTAAVACVVMWLLPSVGWPVAVAIGAVVAPPDAVAATAVARRIGLPRRVVTILEAESLLNDATALVALRTAIAAIAATVSVGAIEFDFLRAAGGGLIIGLLVFIVVAWVRRRLENPLLDTAVSFVTPFAAYLIAERIHSSGVIAVVVAGILLGHKAPIIQNARSRITETITWRTIAFLLENAVFLLIGLQTRSILAAIAESDLSIGRVILVCLAVLACVIVVRVGFVFAQQGIRDAFRPPSERMPRSSSFVIGWAGMRGVVTLAAALLIPETVPHHEVLLLIALTVVVGTLFGQGLTLPLITRALKVDAPDPASDALARATVLQQAADAGLRRLNELDFDDQTGVVDQIRTRLDQRTFAAWERLSTTTGAESPSDLYARIRIEMIDAERARVLEIRSEGRVPSDVVREVLGMLDLEESMIDVSAETREFVRAAPLGEDGGDCPDLLDYPAVETAKDAFCQRCRDEGTHTVALRQCLVCGNVACCDSSPGQHATAHFHDTGHAVMESAEPGENWRWCYVHLKTS</sequence>
<comment type="function">
    <text evidence="10">Na(+)/H(+) antiporter that extrudes sodium in exchange for external protons.</text>
</comment>
<dbReference type="RefSeq" id="WP_077686360.1">
    <property type="nucleotide sequence ID" value="NZ_CP019606.1"/>
</dbReference>